<dbReference type="STRING" id="348802.A0A0D2C7Z4"/>
<dbReference type="Pfam" id="PF00753">
    <property type="entry name" value="Lactamase_B"/>
    <property type="match status" value="1"/>
</dbReference>
<dbReference type="InterPro" id="IPR051013">
    <property type="entry name" value="MBL_superfamily_lactonases"/>
</dbReference>
<dbReference type="InterPro" id="IPR036866">
    <property type="entry name" value="RibonucZ/Hydroxyglut_hydro"/>
</dbReference>
<evidence type="ECO:0000256" key="4">
    <source>
        <dbReference type="ARBA" id="ARBA00022833"/>
    </source>
</evidence>
<dbReference type="SMART" id="SM00849">
    <property type="entry name" value="Lactamase_B"/>
    <property type="match status" value="1"/>
</dbReference>
<dbReference type="PANTHER" id="PTHR42978">
    <property type="entry name" value="QUORUM-QUENCHING LACTONASE YTNP-RELATED-RELATED"/>
    <property type="match status" value="1"/>
</dbReference>
<dbReference type="PANTHER" id="PTHR42978:SF5">
    <property type="entry name" value="METALLO-BETA-LACTAMASE DOMAIN-CONTAINING PROTEIN"/>
    <property type="match status" value="1"/>
</dbReference>
<dbReference type="HOGENOM" id="CLU_030571_1_0_1"/>
<evidence type="ECO:0000256" key="2">
    <source>
        <dbReference type="ARBA" id="ARBA00022723"/>
    </source>
</evidence>
<dbReference type="CDD" id="cd07730">
    <property type="entry name" value="metallo-hydrolase-like_MBL-fold"/>
    <property type="match status" value="1"/>
</dbReference>
<evidence type="ECO:0000256" key="3">
    <source>
        <dbReference type="ARBA" id="ARBA00022801"/>
    </source>
</evidence>
<sequence>MLRLLSARPSAAPHRELSSFRKYTCPKTKRSNKTLSIATLETKIQSKNPLISIIMCSASPDNFVHEPKMAPSIEIPAGNSVNVSIIDCTVSLRAPLALFMGPVIPGLEVMSAPCLSFLIEHSGGRKLLFDLGLRKDWQNLPPAVLGLVQPPWKLEVQKNVAEILQENGVDVAGGAIDGIIWSHWHFDHVGDPSTFPSSTDLIVGPGVVDYLLPGYPGNPNGVLSESAFAGRETKTIDFKAKAFKIGAFPAFDFFGDGSFYLLDVPGHAIGHICGLARTTSKAEGSSGDTFVFMGADTAHHTGAFRPTEYLPLPKEISPSPCERVHPTVCSGHLFQAIHPEHRGDKPHLNIVEGIPNDTQQAISSLKDMQEFDAMENILAIIAHDASLLRPEAGIEWFPHATMRDWKQKDLASKARWGFLRDYSHAVEINQAK</sequence>
<dbReference type="Gene3D" id="3.60.15.10">
    <property type="entry name" value="Ribonuclease Z/Hydroxyacylglutathione hydrolase-like"/>
    <property type="match status" value="1"/>
</dbReference>
<dbReference type="OrthoDB" id="10250730at2759"/>
<organism evidence="6 7">
    <name type="scientific">Exophiala xenobiotica</name>
    <dbReference type="NCBI Taxonomy" id="348802"/>
    <lineage>
        <taxon>Eukaryota</taxon>
        <taxon>Fungi</taxon>
        <taxon>Dikarya</taxon>
        <taxon>Ascomycota</taxon>
        <taxon>Pezizomycotina</taxon>
        <taxon>Eurotiomycetes</taxon>
        <taxon>Chaetothyriomycetidae</taxon>
        <taxon>Chaetothyriales</taxon>
        <taxon>Herpotrichiellaceae</taxon>
        <taxon>Exophiala</taxon>
    </lineage>
</organism>
<dbReference type="GO" id="GO:0016787">
    <property type="term" value="F:hydrolase activity"/>
    <property type="evidence" value="ECO:0007669"/>
    <property type="project" value="UniProtKB-KW"/>
</dbReference>
<dbReference type="GO" id="GO:0046872">
    <property type="term" value="F:metal ion binding"/>
    <property type="evidence" value="ECO:0007669"/>
    <property type="project" value="UniProtKB-KW"/>
</dbReference>
<keyword evidence="4" id="KW-0862">Zinc</keyword>
<proteinExistence type="inferred from homology"/>
<dbReference type="Proteomes" id="UP000054342">
    <property type="component" value="Unassembled WGS sequence"/>
</dbReference>
<dbReference type="GeneID" id="25323096"/>
<feature type="domain" description="Metallo-beta-lactamase" evidence="5">
    <location>
        <begin position="113"/>
        <end position="332"/>
    </location>
</feature>
<evidence type="ECO:0000256" key="1">
    <source>
        <dbReference type="ARBA" id="ARBA00007749"/>
    </source>
</evidence>
<reference evidence="6 7" key="1">
    <citation type="submission" date="2015-01" db="EMBL/GenBank/DDBJ databases">
        <title>The Genome Sequence of Exophiala xenobiotica CBS118157.</title>
        <authorList>
            <consortium name="The Broad Institute Genomics Platform"/>
            <person name="Cuomo C."/>
            <person name="de Hoog S."/>
            <person name="Gorbushina A."/>
            <person name="Stielow B."/>
            <person name="Teixiera M."/>
            <person name="Abouelleil A."/>
            <person name="Chapman S.B."/>
            <person name="Priest M."/>
            <person name="Young S.K."/>
            <person name="Wortman J."/>
            <person name="Nusbaum C."/>
            <person name="Birren B."/>
        </authorList>
    </citation>
    <scope>NUCLEOTIDE SEQUENCE [LARGE SCALE GENOMIC DNA]</scope>
    <source>
        <strain evidence="6 7">CBS 118157</strain>
    </source>
</reference>
<dbReference type="EMBL" id="KN847317">
    <property type="protein sequence ID" value="KIW61021.1"/>
    <property type="molecule type" value="Genomic_DNA"/>
</dbReference>
<name>A0A0D2C7Z4_9EURO</name>
<accession>A0A0D2C7Z4</accession>
<comment type="similarity">
    <text evidence="1">Belongs to the metallo-beta-lactamase superfamily.</text>
</comment>
<dbReference type="AlphaFoldDB" id="A0A0D2C7Z4"/>
<dbReference type="InterPro" id="IPR001279">
    <property type="entry name" value="Metallo-B-lactamas"/>
</dbReference>
<keyword evidence="3" id="KW-0378">Hydrolase</keyword>
<evidence type="ECO:0000313" key="7">
    <source>
        <dbReference type="Proteomes" id="UP000054342"/>
    </source>
</evidence>
<dbReference type="RefSeq" id="XP_013321605.1">
    <property type="nucleotide sequence ID" value="XM_013466151.1"/>
</dbReference>
<protein>
    <recommendedName>
        <fullName evidence="5">Metallo-beta-lactamase domain-containing protein</fullName>
    </recommendedName>
</protein>
<evidence type="ECO:0000259" key="5">
    <source>
        <dbReference type="SMART" id="SM00849"/>
    </source>
</evidence>
<gene>
    <name evidence="6" type="ORF">PV05_01188</name>
</gene>
<keyword evidence="7" id="KW-1185">Reference proteome</keyword>
<evidence type="ECO:0000313" key="6">
    <source>
        <dbReference type="EMBL" id="KIW61021.1"/>
    </source>
</evidence>
<keyword evidence="2" id="KW-0479">Metal-binding</keyword>
<dbReference type="SUPFAM" id="SSF56281">
    <property type="entry name" value="Metallo-hydrolase/oxidoreductase"/>
    <property type="match status" value="1"/>
</dbReference>